<sequence>MTVNGTVTPLTVDPRETLLDVLRERLRLTGTKKGCDRGQCGACTVHVDGERVVSCLTLVATLGGARVTTIEGLADGDRLHPLQQAFIDHDGFQCGFCTPGQIMSAAAVIEDGRARTDDQIREQMSGNICRCSAYPGIVAAVQQARKEMR</sequence>
<dbReference type="InterPro" id="IPR006058">
    <property type="entry name" value="2Fe2S_fd_BS"/>
</dbReference>
<name>A0ABS2AI19_9ACTN</name>
<evidence type="ECO:0000256" key="3">
    <source>
        <dbReference type="ARBA" id="ARBA00023004"/>
    </source>
</evidence>
<evidence type="ECO:0000313" key="6">
    <source>
        <dbReference type="Proteomes" id="UP000632138"/>
    </source>
</evidence>
<dbReference type="PROSITE" id="PS51085">
    <property type="entry name" value="2FE2S_FER_2"/>
    <property type="match status" value="1"/>
</dbReference>
<proteinExistence type="predicted"/>
<feature type="domain" description="2Fe-2S ferredoxin-type" evidence="4">
    <location>
        <begin position="1"/>
        <end position="73"/>
    </location>
</feature>
<dbReference type="EMBL" id="JAENHP010000010">
    <property type="protein sequence ID" value="MBM2619415.1"/>
    <property type="molecule type" value="Genomic_DNA"/>
</dbReference>
<evidence type="ECO:0000256" key="1">
    <source>
        <dbReference type="ARBA" id="ARBA00022723"/>
    </source>
</evidence>
<dbReference type="PROSITE" id="PS00197">
    <property type="entry name" value="2FE2S_FER_1"/>
    <property type="match status" value="1"/>
</dbReference>
<dbReference type="Gene3D" id="1.10.150.120">
    <property type="entry name" value="[2Fe-2S]-binding domain"/>
    <property type="match status" value="1"/>
</dbReference>
<accession>A0ABS2AI19</accession>
<dbReference type="InterPro" id="IPR036884">
    <property type="entry name" value="2Fe-2S-bd_dom_sf"/>
</dbReference>
<evidence type="ECO:0000256" key="2">
    <source>
        <dbReference type="ARBA" id="ARBA00023002"/>
    </source>
</evidence>
<dbReference type="Pfam" id="PF01799">
    <property type="entry name" value="Fer2_2"/>
    <property type="match status" value="1"/>
</dbReference>
<organism evidence="5 6">
    <name type="scientific">Paractinoplanes ovalisporus</name>
    <dbReference type="NCBI Taxonomy" id="2810368"/>
    <lineage>
        <taxon>Bacteria</taxon>
        <taxon>Bacillati</taxon>
        <taxon>Actinomycetota</taxon>
        <taxon>Actinomycetes</taxon>
        <taxon>Micromonosporales</taxon>
        <taxon>Micromonosporaceae</taxon>
        <taxon>Paractinoplanes</taxon>
    </lineage>
</organism>
<reference evidence="5 6" key="1">
    <citation type="submission" date="2021-01" db="EMBL/GenBank/DDBJ databases">
        <title>Actinoplanes sp. nov. LDG1-06 isolated from lichen.</title>
        <authorList>
            <person name="Saeng-In P."/>
            <person name="Phongsopitanun W."/>
            <person name="Kanchanasin P."/>
            <person name="Yuki M."/>
            <person name="Kudo T."/>
            <person name="Ohkuma M."/>
            <person name="Tanasupawat S."/>
        </authorList>
    </citation>
    <scope>NUCLEOTIDE SEQUENCE [LARGE SCALE GENOMIC DNA]</scope>
    <source>
        <strain evidence="5 6">LDG1-06</strain>
    </source>
</reference>
<dbReference type="InterPro" id="IPR001041">
    <property type="entry name" value="2Fe-2S_ferredoxin-type"/>
</dbReference>
<dbReference type="CDD" id="cd00207">
    <property type="entry name" value="fer2"/>
    <property type="match status" value="1"/>
</dbReference>
<keyword evidence="2" id="KW-0560">Oxidoreductase</keyword>
<dbReference type="Pfam" id="PF00111">
    <property type="entry name" value="Fer2"/>
    <property type="match status" value="1"/>
</dbReference>
<dbReference type="InterPro" id="IPR002888">
    <property type="entry name" value="2Fe-2S-bd"/>
</dbReference>
<dbReference type="InterPro" id="IPR052914">
    <property type="entry name" value="Aldehyde_Oxdr_Iron-Sulfur"/>
</dbReference>
<dbReference type="PANTHER" id="PTHR45331:SF2">
    <property type="entry name" value="OXIDOREDUCTASE WITH IRON-SULFUR SUBUNIT"/>
    <property type="match status" value="1"/>
</dbReference>
<dbReference type="InterPro" id="IPR036010">
    <property type="entry name" value="2Fe-2S_ferredoxin-like_sf"/>
</dbReference>
<dbReference type="SUPFAM" id="SSF47741">
    <property type="entry name" value="CO dehydrogenase ISP C-domain like"/>
    <property type="match status" value="1"/>
</dbReference>
<dbReference type="SUPFAM" id="SSF54292">
    <property type="entry name" value="2Fe-2S ferredoxin-like"/>
    <property type="match status" value="1"/>
</dbReference>
<dbReference type="RefSeq" id="WP_203379530.1">
    <property type="nucleotide sequence ID" value="NZ_JAENHP010000010.1"/>
</dbReference>
<keyword evidence="6" id="KW-1185">Reference proteome</keyword>
<protein>
    <submittedName>
        <fullName evidence="5">(2Fe-2S)-binding protein</fullName>
    </submittedName>
</protein>
<dbReference type="Proteomes" id="UP000632138">
    <property type="component" value="Unassembled WGS sequence"/>
</dbReference>
<dbReference type="InterPro" id="IPR012675">
    <property type="entry name" value="Beta-grasp_dom_sf"/>
</dbReference>
<keyword evidence="1" id="KW-0479">Metal-binding</keyword>
<comment type="caution">
    <text evidence="5">The sequence shown here is derived from an EMBL/GenBank/DDBJ whole genome shotgun (WGS) entry which is preliminary data.</text>
</comment>
<dbReference type="PANTHER" id="PTHR45331">
    <property type="entry name" value="OXIDOREDUCTASE, IRON-SULPHUR BINDING SUBUNIT-RELATED-RELATED"/>
    <property type="match status" value="1"/>
</dbReference>
<keyword evidence="3" id="KW-0408">Iron</keyword>
<evidence type="ECO:0000313" key="5">
    <source>
        <dbReference type="EMBL" id="MBM2619415.1"/>
    </source>
</evidence>
<evidence type="ECO:0000259" key="4">
    <source>
        <dbReference type="PROSITE" id="PS51085"/>
    </source>
</evidence>
<gene>
    <name evidence="5" type="ORF">JIG36_28065</name>
</gene>
<dbReference type="Gene3D" id="3.10.20.30">
    <property type="match status" value="1"/>
</dbReference>